<reference evidence="8" key="1">
    <citation type="submission" date="2016-10" db="EMBL/GenBank/DDBJ databases">
        <authorList>
            <person name="Varghese N."/>
            <person name="Submissions S."/>
        </authorList>
    </citation>
    <scope>NUCLEOTIDE SEQUENCE [LARGE SCALE GENOMIC DNA]</scope>
    <source>
        <strain evidence="8">DSM 23676</strain>
    </source>
</reference>
<dbReference type="GO" id="GO:0009097">
    <property type="term" value="P:isoleucine biosynthetic process"/>
    <property type="evidence" value="ECO:0007669"/>
    <property type="project" value="TreeGrafter"/>
</dbReference>
<evidence type="ECO:0000256" key="2">
    <source>
        <dbReference type="ARBA" id="ARBA00023052"/>
    </source>
</evidence>
<dbReference type="Pfam" id="PF02776">
    <property type="entry name" value="TPP_enzyme_N"/>
    <property type="match status" value="1"/>
</dbReference>
<comment type="similarity">
    <text evidence="1 3">Belongs to the TPP enzyme family.</text>
</comment>
<feature type="domain" description="Thiamine pyrophosphate enzyme central" evidence="4">
    <location>
        <begin position="194"/>
        <end position="323"/>
    </location>
</feature>
<dbReference type="InterPro" id="IPR029035">
    <property type="entry name" value="DHS-like_NAD/FAD-binding_dom"/>
</dbReference>
<dbReference type="InterPro" id="IPR012000">
    <property type="entry name" value="Thiamin_PyroP_enz_cen_dom"/>
</dbReference>
<dbReference type="EMBL" id="LT629766">
    <property type="protein sequence ID" value="SDS45237.1"/>
    <property type="molecule type" value="Genomic_DNA"/>
</dbReference>
<dbReference type="STRING" id="1136497.SAMN04489752_1747"/>
<sequence length="544" mass="55461">MEQKTITGGAHLARALKAEGITRVFGIPGTHNLEIFAQLSAAGIDIVSPRHEQGAGYMADGAARVTGEVQVIVTTTGPAALNALTALLQSFTDSVPVLLITPGMPLTHPGRGNGLLHEVRDQSAALSAVLTEVTRVTSPGEVSLAVGQTLSAMRSGRTRPAAIEIPLDLIESAGTGVLHPSVTRALPVPVPSNIDAAAEAIAGSNRPLIIAGAGAHGAGEEIAALAETLGGGIVLSSNAKGLVDDRAETTIGAVGVLELLPELTGDADAVIAIGTELAPSDFWPEPLPLPETVVRVDIDEVQMLTNASVTHPILAAAMDATAALNRRVSALRAESATAAARDWTAGWKSRAASAMESEGRPWADLSKALTAFARSEDSPLIVAADSTMACYYGVQTGWNARPGDRFLYPAGAGTLGFGLPAGIGAKLAAPQARVVAVEGDGGSMFTIAELTAAVQAGVRMSLIIVDNGGYGEIRNEMEDRGDTPSGVKLTGPDFPALAQSMGARGVHVDGADALLAALTEAEAADGPTLIHITEDSRAAADMLG</sequence>
<dbReference type="Pfam" id="PF02775">
    <property type="entry name" value="TPP_enzyme_C"/>
    <property type="match status" value="1"/>
</dbReference>
<accession>A0A1H1SB70</accession>
<dbReference type="PROSITE" id="PS00187">
    <property type="entry name" value="TPP_ENZYMES"/>
    <property type="match status" value="1"/>
</dbReference>
<evidence type="ECO:0000259" key="6">
    <source>
        <dbReference type="Pfam" id="PF02776"/>
    </source>
</evidence>
<dbReference type="Gene3D" id="3.40.50.1220">
    <property type="entry name" value="TPP-binding domain"/>
    <property type="match status" value="1"/>
</dbReference>
<dbReference type="GO" id="GO:0030976">
    <property type="term" value="F:thiamine pyrophosphate binding"/>
    <property type="evidence" value="ECO:0007669"/>
    <property type="project" value="InterPro"/>
</dbReference>
<dbReference type="InterPro" id="IPR012001">
    <property type="entry name" value="Thiamin_PyroP_enz_TPP-bd_dom"/>
</dbReference>
<dbReference type="InterPro" id="IPR000399">
    <property type="entry name" value="TPP-bd_CS"/>
</dbReference>
<dbReference type="CDD" id="cd07035">
    <property type="entry name" value="TPP_PYR_POX_like"/>
    <property type="match status" value="1"/>
</dbReference>
<proteinExistence type="inferred from homology"/>
<dbReference type="CDD" id="cd00568">
    <property type="entry name" value="TPP_enzymes"/>
    <property type="match status" value="1"/>
</dbReference>
<protein>
    <submittedName>
        <fullName evidence="7">Acetolactate synthase-1/2/3 large subunit</fullName>
    </submittedName>
</protein>
<evidence type="ECO:0000259" key="4">
    <source>
        <dbReference type="Pfam" id="PF00205"/>
    </source>
</evidence>
<dbReference type="Gene3D" id="3.40.50.970">
    <property type="match status" value="2"/>
</dbReference>
<feature type="domain" description="Thiamine pyrophosphate enzyme TPP-binding" evidence="5">
    <location>
        <begin position="398"/>
        <end position="532"/>
    </location>
</feature>
<name>A0A1H1SB70_9MICO</name>
<evidence type="ECO:0000313" key="8">
    <source>
        <dbReference type="Proteomes" id="UP000199597"/>
    </source>
</evidence>
<dbReference type="GO" id="GO:0009099">
    <property type="term" value="P:L-valine biosynthetic process"/>
    <property type="evidence" value="ECO:0007669"/>
    <property type="project" value="TreeGrafter"/>
</dbReference>
<organism evidence="7 8">
    <name type="scientific">Brevibacterium siliguriense</name>
    <dbReference type="NCBI Taxonomy" id="1136497"/>
    <lineage>
        <taxon>Bacteria</taxon>
        <taxon>Bacillati</taxon>
        <taxon>Actinomycetota</taxon>
        <taxon>Actinomycetes</taxon>
        <taxon>Micrococcales</taxon>
        <taxon>Brevibacteriaceae</taxon>
        <taxon>Brevibacterium</taxon>
    </lineage>
</organism>
<evidence type="ECO:0000313" key="7">
    <source>
        <dbReference type="EMBL" id="SDS45237.1"/>
    </source>
</evidence>
<evidence type="ECO:0000259" key="5">
    <source>
        <dbReference type="Pfam" id="PF02775"/>
    </source>
</evidence>
<dbReference type="PANTHER" id="PTHR18968">
    <property type="entry name" value="THIAMINE PYROPHOSPHATE ENZYMES"/>
    <property type="match status" value="1"/>
</dbReference>
<dbReference type="GO" id="GO:0000287">
    <property type="term" value="F:magnesium ion binding"/>
    <property type="evidence" value="ECO:0007669"/>
    <property type="project" value="InterPro"/>
</dbReference>
<dbReference type="Proteomes" id="UP000199597">
    <property type="component" value="Chromosome I"/>
</dbReference>
<dbReference type="PANTHER" id="PTHR18968:SF167">
    <property type="entry name" value="ACETOLACTATE SYNTHASE LARGE SUBUNIT ILVB2-RELATED"/>
    <property type="match status" value="1"/>
</dbReference>
<keyword evidence="2 3" id="KW-0786">Thiamine pyrophosphate</keyword>
<dbReference type="GO" id="GO:0050660">
    <property type="term" value="F:flavin adenine dinucleotide binding"/>
    <property type="evidence" value="ECO:0007669"/>
    <property type="project" value="TreeGrafter"/>
</dbReference>
<dbReference type="InterPro" id="IPR011766">
    <property type="entry name" value="TPP_enzyme_TPP-bd"/>
</dbReference>
<gene>
    <name evidence="7" type="ORF">SAMN04489752_1747</name>
</gene>
<dbReference type="GO" id="GO:0003984">
    <property type="term" value="F:acetolactate synthase activity"/>
    <property type="evidence" value="ECO:0007669"/>
    <property type="project" value="TreeGrafter"/>
</dbReference>
<dbReference type="Pfam" id="PF00205">
    <property type="entry name" value="TPP_enzyme_M"/>
    <property type="match status" value="1"/>
</dbReference>
<dbReference type="GO" id="GO:0005948">
    <property type="term" value="C:acetolactate synthase complex"/>
    <property type="evidence" value="ECO:0007669"/>
    <property type="project" value="TreeGrafter"/>
</dbReference>
<dbReference type="InterPro" id="IPR029061">
    <property type="entry name" value="THDP-binding"/>
</dbReference>
<evidence type="ECO:0000256" key="3">
    <source>
        <dbReference type="RuleBase" id="RU362132"/>
    </source>
</evidence>
<dbReference type="AlphaFoldDB" id="A0A1H1SB70"/>
<dbReference type="SUPFAM" id="SSF52518">
    <property type="entry name" value="Thiamin diphosphate-binding fold (THDP-binding)"/>
    <property type="match status" value="2"/>
</dbReference>
<evidence type="ECO:0000256" key="1">
    <source>
        <dbReference type="ARBA" id="ARBA00007812"/>
    </source>
</evidence>
<dbReference type="RefSeq" id="WP_231939692.1">
    <property type="nucleotide sequence ID" value="NZ_LT629766.1"/>
</dbReference>
<dbReference type="InterPro" id="IPR045229">
    <property type="entry name" value="TPP_enz"/>
</dbReference>
<keyword evidence="8" id="KW-1185">Reference proteome</keyword>
<feature type="domain" description="Thiamine pyrophosphate enzyme N-terminal TPP-binding" evidence="6">
    <location>
        <begin position="7"/>
        <end position="122"/>
    </location>
</feature>
<dbReference type="SUPFAM" id="SSF52467">
    <property type="entry name" value="DHS-like NAD/FAD-binding domain"/>
    <property type="match status" value="1"/>
</dbReference>